<sequence length="30" mass="3581">MEKIPDLFFSNHKLLVIVKSRNFECADEEK</sequence>
<reference evidence="2" key="1">
    <citation type="journal article" date="2013" name="Proc. Natl. Acad. Sci. U.S.A.">
        <title>Improving the coverage of the cyanobacterial phylum using diversity-driven genome sequencing.</title>
        <authorList>
            <person name="Shih P.M."/>
            <person name="Wu D."/>
            <person name="Latifi A."/>
            <person name="Axen S.D."/>
            <person name="Fewer D.P."/>
            <person name="Talla E."/>
            <person name="Calteau A."/>
            <person name="Cai F."/>
            <person name="Tandeau de Marsac N."/>
            <person name="Rippka R."/>
            <person name="Herdman M."/>
            <person name="Sivonen K."/>
            <person name="Coursin T."/>
            <person name="Laurent T."/>
            <person name="Goodwin L."/>
            <person name="Nolan M."/>
            <person name="Davenport K.W."/>
            <person name="Han C.S."/>
            <person name="Rubin E.M."/>
            <person name="Eisen J.A."/>
            <person name="Woyke T."/>
            <person name="Gugger M."/>
            <person name="Kerfeld C.A."/>
        </authorList>
    </citation>
    <scope>NUCLEOTIDE SEQUENCE [LARGE SCALE GENOMIC DNA]</scope>
    <source>
        <strain evidence="2">PCC 10605</strain>
    </source>
</reference>
<dbReference type="EMBL" id="CP003947">
    <property type="protein sequence ID" value="AFZ55269.1"/>
    <property type="molecule type" value="Genomic_DNA"/>
</dbReference>
<dbReference type="KEGG" id="can:Cyan10605_3222"/>
<organism evidence="1 2">
    <name type="scientific">Cyanobacterium aponinum (strain PCC 10605)</name>
    <dbReference type="NCBI Taxonomy" id="755178"/>
    <lineage>
        <taxon>Bacteria</taxon>
        <taxon>Bacillati</taxon>
        <taxon>Cyanobacteriota</taxon>
        <taxon>Cyanophyceae</taxon>
        <taxon>Oscillatoriophycideae</taxon>
        <taxon>Chroococcales</taxon>
        <taxon>Geminocystaceae</taxon>
        <taxon>Cyanobacterium</taxon>
    </lineage>
</organism>
<dbReference type="STRING" id="755178.Cyan10605_3222"/>
<dbReference type="AlphaFoldDB" id="K9Z7Z8"/>
<proteinExistence type="predicted"/>
<evidence type="ECO:0000313" key="1">
    <source>
        <dbReference type="EMBL" id="AFZ55269.1"/>
    </source>
</evidence>
<name>K9Z7Z8_CYAAP</name>
<gene>
    <name evidence="1" type="ordered locus">Cyan10605_3222</name>
</gene>
<accession>K9Z7Z8</accession>
<keyword evidence="2" id="KW-1185">Reference proteome</keyword>
<dbReference type="Proteomes" id="UP000010480">
    <property type="component" value="Chromosome"/>
</dbReference>
<evidence type="ECO:0000313" key="2">
    <source>
        <dbReference type="Proteomes" id="UP000010480"/>
    </source>
</evidence>
<dbReference type="HOGENOM" id="CLU_3403100_0_0_3"/>
<protein>
    <submittedName>
        <fullName evidence="1">Uncharacterized protein</fullName>
    </submittedName>
</protein>